<sequence length="91" mass="10281">MADGVLEHGQCFIQVSTPTLENCFFEHGPEFYEASGSDLYFVTWDENLIPPGRGAGNLYFVTWDENLIPPGRGAGNLWITHLLRLRNCHVQ</sequence>
<comment type="caution">
    <text evidence="1">The sequence shown here is derived from an EMBL/GenBank/DDBJ whole genome shotgun (WGS) entry which is preliminary data.</text>
</comment>
<evidence type="ECO:0000313" key="1">
    <source>
        <dbReference type="EMBL" id="KAF9613496.1"/>
    </source>
</evidence>
<dbReference type="AlphaFoldDB" id="A0A835M7G1"/>
<proteinExistence type="predicted"/>
<accession>A0A835M7G1</accession>
<reference evidence="1 2" key="1">
    <citation type="submission" date="2020-10" db="EMBL/GenBank/DDBJ databases">
        <title>The Coptis chinensis genome and diversification of protoberbering-type alkaloids.</title>
        <authorList>
            <person name="Wang B."/>
            <person name="Shu S."/>
            <person name="Song C."/>
            <person name="Liu Y."/>
        </authorList>
    </citation>
    <scope>NUCLEOTIDE SEQUENCE [LARGE SCALE GENOMIC DNA]</scope>
    <source>
        <strain evidence="1">HL-2020</strain>
        <tissue evidence="1">Leaf</tissue>
    </source>
</reference>
<protein>
    <submittedName>
        <fullName evidence="1">Uncharacterized protein</fullName>
    </submittedName>
</protein>
<evidence type="ECO:0000313" key="2">
    <source>
        <dbReference type="Proteomes" id="UP000631114"/>
    </source>
</evidence>
<gene>
    <name evidence="1" type="ORF">IFM89_008343</name>
</gene>
<dbReference type="EMBL" id="JADFTS010000003">
    <property type="protein sequence ID" value="KAF9613496.1"/>
    <property type="molecule type" value="Genomic_DNA"/>
</dbReference>
<name>A0A835M7G1_9MAGN</name>
<organism evidence="1 2">
    <name type="scientific">Coptis chinensis</name>
    <dbReference type="NCBI Taxonomy" id="261450"/>
    <lineage>
        <taxon>Eukaryota</taxon>
        <taxon>Viridiplantae</taxon>
        <taxon>Streptophyta</taxon>
        <taxon>Embryophyta</taxon>
        <taxon>Tracheophyta</taxon>
        <taxon>Spermatophyta</taxon>
        <taxon>Magnoliopsida</taxon>
        <taxon>Ranunculales</taxon>
        <taxon>Ranunculaceae</taxon>
        <taxon>Coptidoideae</taxon>
        <taxon>Coptis</taxon>
    </lineage>
</organism>
<keyword evidence="2" id="KW-1185">Reference proteome</keyword>
<dbReference type="Proteomes" id="UP000631114">
    <property type="component" value="Unassembled WGS sequence"/>
</dbReference>